<dbReference type="Gene3D" id="3.30.450.50">
    <property type="entry name" value="Longin domain"/>
    <property type="match status" value="1"/>
</dbReference>
<keyword evidence="4" id="KW-0813">Transport</keyword>
<organism evidence="11 12">
    <name type="scientific">Cimex lectularius</name>
    <name type="common">Bed bug</name>
    <name type="synonym">Acanthia lectularia</name>
    <dbReference type="NCBI Taxonomy" id="79782"/>
    <lineage>
        <taxon>Eukaryota</taxon>
        <taxon>Metazoa</taxon>
        <taxon>Ecdysozoa</taxon>
        <taxon>Arthropoda</taxon>
        <taxon>Hexapoda</taxon>
        <taxon>Insecta</taxon>
        <taxon>Pterygota</taxon>
        <taxon>Neoptera</taxon>
        <taxon>Paraneoptera</taxon>
        <taxon>Hemiptera</taxon>
        <taxon>Heteroptera</taxon>
        <taxon>Panheteroptera</taxon>
        <taxon>Cimicomorpha</taxon>
        <taxon>Cimicidae</taxon>
        <taxon>Cimex</taxon>
    </lineage>
</organism>
<dbReference type="InterPro" id="IPR059071">
    <property type="entry name" value="SEC22a-c_C"/>
</dbReference>
<keyword evidence="12" id="KW-1185">Reference proteome</keyword>
<evidence type="ECO:0000313" key="12">
    <source>
        <dbReference type="Proteomes" id="UP000494040"/>
    </source>
</evidence>
<evidence type="ECO:0000256" key="8">
    <source>
        <dbReference type="ARBA" id="ARBA00024188"/>
    </source>
</evidence>
<keyword evidence="4" id="KW-0653">Protein transport</keyword>
<dbReference type="OrthoDB" id="1719357at2759"/>
<dbReference type="Pfam" id="PF13774">
    <property type="entry name" value="Longin"/>
    <property type="match status" value="1"/>
</dbReference>
<dbReference type="SUPFAM" id="SSF64356">
    <property type="entry name" value="SNARE-like"/>
    <property type="match status" value="1"/>
</dbReference>
<accession>A0A8I6TIW9</accession>
<dbReference type="CDD" id="cd14824">
    <property type="entry name" value="Longin"/>
    <property type="match status" value="1"/>
</dbReference>
<dbReference type="InterPro" id="IPR011012">
    <property type="entry name" value="Longin-like_dom_sf"/>
</dbReference>
<dbReference type="SMART" id="SM01270">
    <property type="entry name" value="Longin"/>
    <property type="match status" value="1"/>
</dbReference>
<feature type="transmembrane region" description="Helical" evidence="9">
    <location>
        <begin position="175"/>
        <end position="196"/>
    </location>
</feature>
<feature type="transmembrane region" description="Helical" evidence="9">
    <location>
        <begin position="216"/>
        <end position="234"/>
    </location>
</feature>
<keyword evidence="9" id="KW-0812">Transmembrane</keyword>
<evidence type="ECO:0000256" key="3">
    <source>
        <dbReference type="ARBA" id="ARBA00008025"/>
    </source>
</evidence>
<comment type="similarity">
    <text evidence="3">Belongs to the synaptobrevin family.</text>
</comment>
<dbReference type="Proteomes" id="UP000494040">
    <property type="component" value="Unassembled WGS sequence"/>
</dbReference>
<evidence type="ECO:0000313" key="11">
    <source>
        <dbReference type="EnsemblMetazoa" id="XP_014253148.1"/>
    </source>
</evidence>
<keyword evidence="9" id="KW-1133">Transmembrane helix</keyword>
<proteinExistence type="inferred from homology"/>
<dbReference type="GO" id="GO:0015031">
    <property type="term" value="P:protein transport"/>
    <property type="evidence" value="ECO:0007669"/>
    <property type="project" value="UniProtKB-KW"/>
</dbReference>
<comment type="subcellular location">
    <subcellularLocation>
        <location evidence="1">Endoplasmic reticulum membrane</location>
        <topology evidence="1">Single-pass type IV membrane protein</topology>
    </subcellularLocation>
    <subcellularLocation>
        <location evidence="8">Golgi apparatus</location>
        <location evidence="8">cis-Golgi network membrane</location>
    </subcellularLocation>
    <subcellularLocation>
        <location evidence="2">Melanosome</location>
    </subcellularLocation>
</comment>
<dbReference type="KEGG" id="clec:106668690"/>
<dbReference type="Pfam" id="PF25970">
    <property type="entry name" value="SEC22a_C"/>
    <property type="match status" value="1"/>
</dbReference>
<keyword evidence="5" id="KW-0175">Coiled coil</keyword>
<dbReference type="GeneID" id="106668690"/>
<sequence>MILYVFITRTKDGLPLSASTDFNHEINRNIKENKKYVKMVANKAPQLPERCILELEDSVIYMTTYIGVSYLVLVEYHYSAALAFNFLNDLMKEFIQKYETSKIDNARRPFHFIEFDTFIHKMRQAYNNPQTLARRVNLNDLNAELKLRPPFRLTVDLNVAKLGVGPRTALEPMPIFGWVAILFASLLFMLGILRGFSALHVSSMEVYGGTSPWHGILYITEALCRLYQIYLLYYKTRHRMMKSWVTTSALLLHIFILWNLRNPYQHSVFILSTLATLYYTAVRKNQEKLPNLEV</sequence>
<dbReference type="RefSeq" id="XP_014253148.1">
    <property type="nucleotide sequence ID" value="XM_014397662.2"/>
</dbReference>
<feature type="domain" description="Longin" evidence="10">
    <location>
        <begin position="6"/>
        <end position="119"/>
    </location>
</feature>
<dbReference type="InterPro" id="IPR010908">
    <property type="entry name" value="Longin_dom"/>
</dbReference>
<evidence type="ECO:0000256" key="1">
    <source>
        <dbReference type="ARBA" id="ARBA00004163"/>
    </source>
</evidence>
<evidence type="ECO:0000256" key="4">
    <source>
        <dbReference type="ARBA" id="ARBA00022927"/>
    </source>
</evidence>
<dbReference type="GO" id="GO:0005484">
    <property type="term" value="F:SNAP receptor activity"/>
    <property type="evidence" value="ECO:0007669"/>
    <property type="project" value="InterPro"/>
</dbReference>
<dbReference type="AlphaFoldDB" id="A0A8I6TIW9"/>
<dbReference type="GO" id="GO:0005794">
    <property type="term" value="C:Golgi apparatus"/>
    <property type="evidence" value="ECO:0007669"/>
    <property type="project" value="UniProtKB-SubCell"/>
</dbReference>
<dbReference type="OMA" id="NTGMQEC"/>
<dbReference type="EnsemblMetazoa" id="XM_014397662.2">
    <property type="protein sequence ID" value="XP_014253148.1"/>
    <property type="gene ID" value="LOC106668690"/>
</dbReference>
<name>A0A8I6TIW9_CIMLE</name>
<dbReference type="GO" id="GO:0006890">
    <property type="term" value="P:retrograde vesicle-mediated transport, Golgi to endoplasmic reticulum"/>
    <property type="evidence" value="ECO:0007669"/>
    <property type="project" value="InterPro"/>
</dbReference>
<dbReference type="PANTHER" id="PTHR45837">
    <property type="entry name" value="VESICLE-TRAFFICKING PROTEIN SEC22B"/>
    <property type="match status" value="1"/>
</dbReference>
<evidence type="ECO:0000256" key="2">
    <source>
        <dbReference type="ARBA" id="ARBA00004223"/>
    </source>
</evidence>
<dbReference type="PROSITE" id="PS50859">
    <property type="entry name" value="LONGIN"/>
    <property type="match status" value="1"/>
</dbReference>
<reference evidence="11" key="1">
    <citation type="submission" date="2022-01" db="UniProtKB">
        <authorList>
            <consortium name="EnsemblMetazoa"/>
        </authorList>
    </citation>
    <scope>IDENTIFICATION</scope>
</reference>
<comment type="function">
    <text evidence="7">SNARE involved in targeting and fusion of ER-derived transport vesicles with the Golgi complex as well as Golgi-derived retrograde transport vesicles with the ER.</text>
</comment>
<dbReference type="GO" id="GO:0005789">
    <property type="term" value="C:endoplasmic reticulum membrane"/>
    <property type="evidence" value="ECO:0007669"/>
    <property type="project" value="UniProtKB-SubCell"/>
</dbReference>
<keyword evidence="6 9" id="KW-0472">Membrane</keyword>
<dbReference type="InterPro" id="IPR044565">
    <property type="entry name" value="Sec22"/>
</dbReference>
<dbReference type="GO" id="GO:0006888">
    <property type="term" value="P:endoplasmic reticulum to Golgi vesicle-mediated transport"/>
    <property type="evidence" value="ECO:0007669"/>
    <property type="project" value="InterPro"/>
</dbReference>
<evidence type="ECO:0000259" key="10">
    <source>
        <dbReference type="PROSITE" id="PS50859"/>
    </source>
</evidence>
<protein>
    <recommendedName>
        <fullName evidence="10">Longin domain-containing protein</fullName>
    </recommendedName>
</protein>
<evidence type="ECO:0000256" key="7">
    <source>
        <dbReference type="ARBA" id="ARBA00024173"/>
    </source>
</evidence>
<evidence type="ECO:0000256" key="6">
    <source>
        <dbReference type="ARBA" id="ARBA00023136"/>
    </source>
</evidence>
<evidence type="ECO:0000256" key="9">
    <source>
        <dbReference type="SAM" id="Phobius"/>
    </source>
</evidence>
<evidence type="ECO:0000256" key="5">
    <source>
        <dbReference type="ARBA" id="ARBA00023054"/>
    </source>
</evidence>